<dbReference type="Proteomes" id="UP000032564">
    <property type="component" value="Unassembled WGS sequence"/>
</dbReference>
<evidence type="ECO:0000313" key="2">
    <source>
        <dbReference type="EMBL" id="KJF70971.1"/>
    </source>
</evidence>
<evidence type="ECO:0000256" key="1">
    <source>
        <dbReference type="SAM" id="MobiDB-lite"/>
    </source>
</evidence>
<geneLocation type="plasmid" evidence="2">
    <name>pTi</name>
</geneLocation>
<dbReference type="EMBL" id="JWIT01000024">
    <property type="protein sequence ID" value="KJF70971.1"/>
    <property type="molecule type" value="Genomic_DNA"/>
</dbReference>
<sequence>MDKAIHLSKRQYTKILGEQILLDRPLRFGILAEAATPSAQIETTEILSTQQMRQPFENSEPSVSRENRRSSKILRSKSVSGAAISPYLLLFLKDICAFVAISTFVAATCLFSQEIAPNLSELVRGWGPSV</sequence>
<proteinExistence type="predicted"/>
<comment type="caution">
    <text evidence="2">The sequence shown here is derived from an EMBL/GenBank/DDBJ whole genome shotgun (WGS) entry which is preliminary data.</text>
</comment>
<dbReference type="RefSeq" id="WP_045023004.1">
    <property type="nucleotide sequence ID" value="NZ_CP166109.1"/>
</dbReference>
<keyword evidence="3" id="KW-1185">Reference proteome</keyword>
<feature type="compositionally biased region" description="Polar residues" evidence="1">
    <location>
        <begin position="50"/>
        <end position="62"/>
    </location>
</feature>
<feature type="region of interest" description="Disordered" evidence="1">
    <location>
        <begin position="50"/>
        <end position="73"/>
    </location>
</feature>
<protein>
    <submittedName>
        <fullName evidence="2">Uncharacterized protein</fullName>
    </submittedName>
</protein>
<name>A0ABR5D1S2_9HYPH</name>
<keyword evidence="2" id="KW-0614">Plasmid</keyword>
<reference evidence="2 3" key="1">
    <citation type="submission" date="2014-12" db="EMBL/GenBank/DDBJ databases">
        <authorList>
            <person name="Kuzmanovic N."/>
            <person name="Pulawska J."/>
            <person name="Obradovic A."/>
        </authorList>
    </citation>
    <scope>NUCLEOTIDE SEQUENCE [LARGE SCALE GENOMIC DNA]</scope>
    <source>
        <strain evidence="2 3">KFB 330</strain>
        <plasmid evidence="2">pTi</plasmid>
    </source>
</reference>
<evidence type="ECO:0000313" key="3">
    <source>
        <dbReference type="Proteomes" id="UP000032564"/>
    </source>
</evidence>
<gene>
    <name evidence="2" type="ORF">RP75_23645</name>
</gene>
<organism evidence="2 3">
    <name type="scientific">Agrobacterium arsenijevicii</name>
    <dbReference type="NCBI Taxonomy" id="1585697"/>
    <lineage>
        <taxon>Bacteria</taxon>
        <taxon>Pseudomonadati</taxon>
        <taxon>Pseudomonadota</taxon>
        <taxon>Alphaproteobacteria</taxon>
        <taxon>Hyphomicrobiales</taxon>
        <taxon>Rhizobiaceae</taxon>
        <taxon>Rhizobium/Agrobacterium group</taxon>
        <taxon>Agrobacterium</taxon>
    </lineage>
</organism>
<accession>A0ABR5D1S2</accession>